<keyword evidence="2" id="KW-0012">Acyltransferase</keyword>
<dbReference type="GO" id="GO:0044550">
    <property type="term" value="P:secondary metabolite biosynthetic process"/>
    <property type="evidence" value="ECO:0007669"/>
    <property type="project" value="TreeGrafter"/>
</dbReference>
<dbReference type="Proteomes" id="UP000199109">
    <property type="component" value="Unassembled WGS sequence"/>
</dbReference>
<dbReference type="NCBIfam" id="NF005293">
    <property type="entry name" value="PRK06816.1"/>
    <property type="match status" value="1"/>
</dbReference>
<evidence type="ECO:0000256" key="1">
    <source>
        <dbReference type="ARBA" id="ARBA00022679"/>
    </source>
</evidence>
<name>A0A1G6WAF4_9FLAO</name>
<dbReference type="Pfam" id="PF08541">
    <property type="entry name" value="ACP_syn_III_C"/>
    <property type="match status" value="1"/>
</dbReference>
<dbReference type="OrthoDB" id="2514738at2"/>
<feature type="domain" description="Beta-ketoacyl synthase-like N-terminal" evidence="3">
    <location>
        <begin position="120"/>
        <end position="201"/>
    </location>
</feature>
<dbReference type="EMBL" id="FNAO01000001">
    <property type="protein sequence ID" value="SDD62693.1"/>
    <property type="molecule type" value="Genomic_DNA"/>
</dbReference>
<dbReference type="RefSeq" id="WP_091864887.1">
    <property type="nucleotide sequence ID" value="NZ_FNAO01000001.1"/>
</dbReference>
<organism evidence="5 6">
    <name type="scientific">Pricia antarctica</name>
    <dbReference type="NCBI Taxonomy" id="641691"/>
    <lineage>
        <taxon>Bacteria</taxon>
        <taxon>Pseudomonadati</taxon>
        <taxon>Bacteroidota</taxon>
        <taxon>Flavobacteriia</taxon>
        <taxon>Flavobacteriales</taxon>
        <taxon>Flavobacteriaceae</taxon>
        <taxon>Pricia</taxon>
    </lineage>
</organism>
<dbReference type="InterPro" id="IPR014030">
    <property type="entry name" value="Ketoacyl_synth_N"/>
</dbReference>
<evidence type="ECO:0000259" key="3">
    <source>
        <dbReference type="Pfam" id="PF00109"/>
    </source>
</evidence>
<keyword evidence="1" id="KW-0808">Transferase</keyword>
<dbReference type="PANTHER" id="PTHR34069">
    <property type="entry name" value="3-OXOACYL-[ACYL-CARRIER-PROTEIN] SYNTHASE 3"/>
    <property type="match status" value="1"/>
</dbReference>
<evidence type="ECO:0000313" key="6">
    <source>
        <dbReference type="Proteomes" id="UP000199109"/>
    </source>
</evidence>
<dbReference type="SUPFAM" id="SSF53901">
    <property type="entry name" value="Thiolase-like"/>
    <property type="match status" value="2"/>
</dbReference>
<dbReference type="Gene3D" id="3.40.47.10">
    <property type="match status" value="2"/>
</dbReference>
<dbReference type="AlphaFoldDB" id="A0A1G6WAF4"/>
<dbReference type="STRING" id="641691.SAMN05421636_101242"/>
<dbReference type="Pfam" id="PF00109">
    <property type="entry name" value="ketoacyl-synt"/>
    <property type="match status" value="1"/>
</dbReference>
<accession>A0A1G6WAF4</accession>
<dbReference type="InterPro" id="IPR013747">
    <property type="entry name" value="ACP_syn_III_C"/>
</dbReference>
<evidence type="ECO:0000313" key="5">
    <source>
        <dbReference type="EMBL" id="SDD62693.1"/>
    </source>
</evidence>
<protein>
    <submittedName>
        <fullName evidence="5">3-oxoacyl-[acyl-carrier-protein] synthase-3</fullName>
    </submittedName>
</protein>
<reference evidence="5 6" key="1">
    <citation type="submission" date="2016-10" db="EMBL/GenBank/DDBJ databases">
        <authorList>
            <person name="de Groot N.N."/>
        </authorList>
    </citation>
    <scope>NUCLEOTIDE SEQUENCE [LARGE SCALE GENOMIC DNA]</scope>
    <source>
        <strain evidence="5 6">DSM 23421</strain>
    </source>
</reference>
<dbReference type="CDD" id="cd00827">
    <property type="entry name" value="init_cond_enzymes"/>
    <property type="match status" value="1"/>
</dbReference>
<keyword evidence="6" id="KW-1185">Reference proteome</keyword>
<evidence type="ECO:0000259" key="4">
    <source>
        <dbReference type="Pfam" id="PF08541"/>
    </source>
</evidence>
<dbReference type="GO" id="GO:0016746">
    <property type="term" value="F:acyltransferase activity"/>
    <property type="evidence" value="ECO:0007669"/>
    <property type="project" value="UniProtKB-KW"/>
</dbReference>
<proteinExistence type="predicted"/>
<dbReference type="PANTHER" id="PTHR34069:SF2">
    <property type="entry name" value="BETA-KETOACYL-[ACYL-CARRIER-PROTEIN] SYNTHASE III"/>
    <property type="match status" value="1"/>
</dbReference>
<evidence type="ECO:0000256" key="2">
    <source>
        <dbReference type="ARBA" id="ARBA00023315"/>
    </source>
</evidence>
<dbReference type="InterPro" id="IPR016039">
    <property type="entry name" value="Thiolase-like"/>
</dbReference>
<sequence length="377" mass="42324">MKDVYITRIAKFLPNKPVDNEQMEEKLGVINGKASKARRLVLRNNKIKTRYYAIDENGNVTHNNAQLTAAAIEALCDDKFTTKDIELLSCGTSSPDQILPSHASMVHGFLKNRNMEINSPSGACCSGMNALKYGYLSIKAGQTENAACAGSERTSSWMRADVFENEVAHLKEVEENPILAFNKEFLRWMLSDGAGAVLLEDAPNGPNPLKIEWINGYSYAHEMETCMYAGAEKEDNGHLTPWSEIPAEQWGKKSLFAMKQDTRLLGNNILQKGVDSLKQVYKKHNIGPDDVDYYLPHISSYYFKQGLYDEMAAQGVEMPWEKWFLNLEHIGNIGAASIYVMLEELVASGKLKKGDKILFQVPESARFSYMYAYLTVC</sequence>
<feature type="domain" description="Beta-ketoacyl-[acyl-carrier-protein] synthase III C-terminal" evidence="4">
    <location>
        <begin position="283"/>
        <end position="359"/>
    </location>
</feature>
<gene>
    <name evidence="5" type="ORF">SAMN05421636_101242</name>
</gene>